<feature type="region of interest" description="Disordered" evidence="1">
    <location>
        <begin position="1"/>
        <end position="23"/>
    </location>
</feature>
<dbReference type="EMBL" id="CP109135">
    <property type="protein sequence ID" value="WSD13829.1"/>
    <property type="molecule type" value="Genomic_DNA"/>
</dbReference>
<organism evidence="2 3">
    <name type="scientific">Streptomyces phaeochromogenes</name>
    <dbReference type="NCBI Taxonomy" id="1923"/>
    <lineage>
        <taxon>Bacteria</taxon>
        <taxon>Bacillati</taxon>
        <taxon>Actinomycetota</taxon>
        <taxon>Actinomycetes</taxon>
        <taxon>Kitasatosporales</taxon>
        <taxon>Streptomycetaceae</taxon>
        <taxon>Streptomyces</taxon>
        <taxon>Streptomyces phaeochromogenes group</taxon>
    </lineage>
</organism>
<evidence type="ECO:0000256" key="1">
    <source>
        <dbReference type="SAM" id="MobiDB-lite"/>
    </source>
</evidence>
<sequence length="63" mass="6151">MSEQTTASGPVDPGQETAPSNGGCCAAIAELRVRAEQAAALRAQETEPGADGNTPSPAPSGVA</sequence>
<dbReference type="Proteomes" id="UP001340816">
    <property type="component" value="Chromosome"/>
</dbReference>
<accession>A0ABZ1H5I6</accession>
<reference evidence="2 3" key="1">
    <citation type="submission" date="2022-10" db="EMBL/GenBank/DDBJ databases">
        <title>The complete genomes of actinobacterial strains from the NBC collection.</title>
        <authorList>
            <person name="Joergensen T.S."/>
            <person name="Alvarez Arevalo M."/>
            <person name="Sterndorff E.B."/>
            <person name="Faurdal D."/>
            <person name="Vuksanovic O."/>
            <person name="Mourched A.-S."/>
            <person name="Charusanti P."/>
            <person name="Shaw S."/>
            <person name="Blin K."/>
            <person name="Weber T."/>
        </authorList>
    </citation>
    <scope>NUCLEOTIDE SEQUENCE [LARGE SCALE GENOMIC DNA]</scope>
    <source>
        <strain evidence="2 3">NBC 01752</strain>
    </source>
</reference>
<name>A0ABZ1H5I6_STRPH</name>
<evidence type="ECO:0000313" key="2">
    <source>
        <dbReference type="EMBL" id="WSD13829.1"/>
    </source>
</evidence>
<dbReference type="GeneID" id="93932494"/>
<gene>
    <name evidence="2" type="ORF">OHB35_11610</name>
</gene>
<dbReference type="RefSeq" id="WP_266760990.1">
    <property type="nucleotide sequence ID" value="NZ_CP108382.1"/>
</dbReference>
<keyword evidence="3" id="KW-1185">Reference proteome</keyword>
<proteinExistence type="predicted"/>
<evidence type="ECO:0000313" key="3">
    <source>
        <dbReference type="Proteomes" id="UP001340816"/>
    </source>
</evidence>
<protein>
    <submittedName>
        <fullName evidence="2">Uncharacterized protein</fullName>
    </submittedName>
</protein>
<feature type="region of interest" description="Disordered" evidence="1">
    <location>
        <begin position="38"/>
        <end position="63"/>
    </location>
</feature>